<dbReference type="InterPro" id="IPR014756">
    <property type="entry name" value="Ig_E-set"/>
</dbReference>
<dbReference type="RefSeq" id="WP_207331482.1">
    <property type="nucleotide sequence ID" value="NZ_JAFMYW010000008.1"/>
</dbReference>
<protein>
    <submittedName>
        <fullName evidence="2">IPT/TIG domain-containing protein</fullName>
    </submittedName>
</protein>
<evidence type="ECO:0000259" key="1">
    <source>
        <dbReference type="Pfam" id="PF01833"/>
    </source>
</evidence>
<dbReference type="PROSITE" id="PS51257">
    <property type="entry name" value="PROKAR_LIPOPROTEIN"/>
    <property type="match status" value="1"/>
</dbReference>
<dbReference type="Proteomes" id="UP000664628">
    <property type="component" value="Unassembled WGS sequence"/>
</dbReference>
<evidence type="ECO:0000313" key="2">
    <source>
        <dbReference type="EMBL" id="MBO0951526.1"/>
    </source>
</evidence>
<name>A0ABS3JQ50_9BACT</name>
<sequence>MRDCVQKKKGWRFAVGVALVMMALGCKVEQFPPELWSVSPNRYDIGRPVELRGAQFGSSPLVTFGQAETAVQATVQSSSDGSLVVLVPRMPTGPTQVQVANSQGMAPPLSFTVIQPQPTLNADNAVLPTNAAPGATIRINGNNLDLLQTVLFDTTRASSFTVVSPGEVLVTIPPKLSRGFVKLKVVTEGGTTNELTYLVAGTPEITGFSPKRVRVGQEITIQGRYLSDGLLRINRAAPDPTTTRITDTEIKAIVPVDATSGRLSVTVFERLVGLSADSIYVAGTPVITTNPSPMEGITGDKILLTGLNLRDITSVSFGNTAAQFRILSDTQIEATVPARSQDGEITISLNGLGGSVSISQPFIYILPPSNLVFTPLRRGINKLVVVTGQNLRRIQQVSLNGKPVTVNARNEGTDFQFFVPSDATTGPIIATNRAGAATSVRSLTVVQAPVVTDYPRRWPAGGRMVIKGNWLRDAVVQFTGAANPATNDGRNDDTEIWVRVPDDAQPGQFRLTTDSPTAFTSDAFTPVRPVSGVVFTPTKGRVGDEITVTGQFLEDVTDVRFGGGASLAATFQRLGNGQMKIIVPANAVDGTICFTNPAGFACTTALFDVQRVVAGVTFTPKTGKVGTDVTFTGQNLSDVVEVRFGGGVSTAARFRLVGNTLIATVPADALSGTVCLTTDSGTVCTTESFVVTK</sequence>
<gene>
    <name evidence="2" type="ORF">J2I46_23280</name>
</gene>
<dbReference type="InterPro" id="IPR002909">
    <property type="entry name" value="IPT_dom"/>
</dbReference>
<reference evidence="2 3" key="1">
    <citation type="submission" date="2021-03" db="EMBL/GenBank/DDBJ databases">
        <title>Fibrella sp. HMF5405 genome sequencing and assembly.</title>
        <authorList>
            <person name="Kang H."/>
            <person name="Kim H."/>
            <person name="Bae S."/>
            <person name="Joh K."/>
        </authorList>
    </citation>
    <scope>NUCLEOTIDE SEQUENCE [LARGE SCALE GENOMIC DNA]</scope>
    <source>
        <strain evidence="2 3">HMF5405</strain>
    </source>
</reference>
<dbReference type="Pfam" id="PF01833">
    <property type="entry name" value="TIG"/>
    <property type="match status" value="5"/>
</dbReference>
<comment type="caution">
    <text evidence="2">The sequence shown here is derived from an EMBL/GenBank/DDBJ whole genome shotgun (WGS) entry which is preliminary data.</text>
</comment>
<dbReference type="InterPro" id="IPR013783">
    <property type="entry name" value="Ig-like_fold"/>
</dbReference>
<accession>A0ABS3JQ50</accession>
<dbReference type="EMBL" id="JAFMYW010000008">
    <property type="protein sequence ID" value="MBO0951526.1"/>
    <property type="molecule type" value="Genomic_DNA"/>
</dbReference>
<dbReference type="SUPFAM" id="SSF81296">
    <property type="entry name" value="E set domains"/>
    <property type="match status" value="6"/>
</dbReference>
<feature type="domain" description="IPT/TIG" evidence="1">
    <location>
        <begin position="203"/>
        <end position="271"/>
    </location>
</feature>
<evidence type="ECO:0000313" key="3">
    <source>
        <dbReference type="Proteomes" id="UP000664628"/>
    </source>
</evidence>
<dbReference type="Gene3D" id="2.60.40.10">
    <property type="entry name" value="Immunoglobulins"/>
    <property type="match status" value="7"/>
</dbReference>
<keyword evidence="3" id="KW-1185">Reference proteome</keyword>
<feature type="domain" description="IPT/TIG" evidence="1">
    <location>
        <begin position="618"/>
        <end position="677"/>
    </location>
</feature>
<feature type="domain" description="IPT/TIG" evidence="1">
    <location>
        <begin position="289"/>
        <end position="364"/>
    </location>
</feature>
<proteinExistence type="predicted"/>
<feature type="domain" description="IPT/TIG" evidence="1">
    <location>
        <begin position="35"/>
        <end position="112"/>
    </location>
</feature>
<feature type="domain" description="IPT/TIG" evidence="1">
    <location>
        <begin position="125"/>
        <end position="197"/>
    </location>
</feature>
<organism evidence="2 3">
    <name type="scientific">Fibrella forsythiae</name>
    <dbReference type="NCBI Taxonomy" id="2817061"/>
    <lineage>
        <taxon>Bacteria</taxon>
        <taxon>Pseudomonadati</taxon>
        <taxon>Bacteroidota</taxon>
        <taxon>Cytophagia</taxon>
        <taxon>Cytophagales</taxon>
        <taxon>Spirosomataceae</taxon>
        <taxon>Fibrella</taxon>
    </lineage>
</organism>